<dbReference type="Gene3D" id="3.30.460.10">
    <property type="entry name" value="Beta Polymerase, domain 2"/>
    <property type="match status" value="1"/>
</dbReference>
<dbReference type="EMBL" id="FNFD01000030">
    <property type="protein sequence ID" value="SDL77160.1"/>
    <property type="molecule type" value="Genomic_DNA"/>
</dbReference>
<accession>A0A1G9MSD6</accession>
<keyword evidence="1" id="KW-0808">Transferase</keyword>
<dbReference type="PANTHER" id="PTHR34822:SF1">
    <property type="entry name" value="GRPB FAMILY PROTEIN"/>
    <property type="match status" value="1"/>
</dbReference>
<dbReference type="Proteomes" id="UP000198706">
    <property type="component" value="Unassembled WGS sequence"/>
</dbReference>
<dbReference type="PANTHER" id="PTHR34822">
    <property type="entry name" value="GRPB DOMAIN PROTEIN (AFU_ORTHOLOGUE AFUA_1G01530)"/>
    <property type="match status" value="1"/>
</dbReference>
<evidence type="ECO:0000313" key="1">
    <source>
        <dbReference type="EMBL" id="SDL77160.1"/>
    </source>
</evidence>
<proteinExistence type="predicted"/>
<dbReference type="STRING" id="137658.SAMN05216186_13023"/>
<sequence>MNDLTPPTFDGQQWSNAADDPIRIEAPREEWPQRYDEEAARIRDALAERGIAGVRLEHFGSTAVPGLAAKPIIDILLIPPLDADWQRLVEPLEALGYQFWRSNPATQRMFFVKGMPPFGQGRTHHVHVMGLDEADRHLLFRDYLRTHPEDAQAYACLKHELAERYPHDREAYTRGKDAFVATLLGRQQAAMSAPDQGGPVIPDAQP</sequence>
<keyword evidence="2" id="KW-1185">Reference proteome</keyword>
<reference evidence="1 2" key="1">
    <citation type="submission" date="2016-10" db="EMBL/GenBank/DDBJ databases">
        <authorList>
            <person name="de Groot N.N."/>
        </authorList>
    </citation>
    <scope>NUCLEOTIDE SEQUENCE [LARGE SCALE GENOMIC DNA]</scope>
    <source>
        <strain evidence="1 2">JCM 21544</strain>
    </source>
</reference>
<dbReference type="Pfam" id="PF04229">
    <property type="entry name" value="GrpB"/>
    <property type="match status" value="1"/>
</dbReference>
<dbReference type="InterPro" id="IPR007344">
    <property type="entry name" value="GrpB/CoaE"/>
</dbReference>
<protein>
    <submittedName>
        <fullName evidence="1">GrpB domain, predicted nucleotidyltransferase, UPF0157 family</fullName>
    </submittedName>
</protein>
<dbReference type="RefSeq" id="WP_084339527.1">
    <property type="nucleotide sequence ID" value="NZ_FNFD01000030.1"/>
</dbReference>
<dbReference type="SUPFAM" id="SSF81301">
    <property type="entry name" value="Nucleotidyltransferase"/>
    <property type="match status" value="1"/>
</dbReference>
<gene>
    <name evidence="1" type="ORF">SAMN05216186_13023</name>
</gene>
<dbReference type="InterPro" id="IPR043519">
    <property type="entry name" value="NT_sf"/>
</dbReference>
<evidence type="ECO:0000313" key="2">
    <source>
        <dbReference type="Proteomes" id="UP000198706"/>
    </source>
</evidence>
<dbReference type="GO" id="GO:0016740">
    <property type="term" value="F:transferase activity"/>
    <property type="evidence" value="ECO:0007669"/>
    <property type="project" value="UniProtKB-KW"/>
</dbReference>
<dbReference type="AlphaFoldDB" id="A0A1G9MSD6"/>
<organism evidence="1 2">
    <name type="scientific">Pseudomonas indica</name>
    <dbReference type="NCBI Taxonomy" id="137658"/>
    <lineage>
        <taxon>Bacteria</taxon>
        <taxon>Pseudomonadati</taxon>
        <taxon>Pseudomonadota</taxon>
        <taxon>Gammaproteobacteria</taxon>
        <taxon>Pseudomonadales</taxon>
        <taxon>Pseudomonadaceae</taxon>
        <taxon>Pseudomonas</taxon>
    </lineage>
</organism>
<name>A0A1G9MSD6_9PSED</name>